<proteinExistence type="predicted"/>
<feature type="compositionally biased region" description="Gly residues" evidence="1">
    <location>
        <begin position="191"/>
        <end position="203"/>
    </location>
</feature>
<organism evidence="4 5">
    <name type="scientific">Rhypophila decipiens</name>
    <dbReference type="NCBI Taxonomy" id="261697"/>
    <lineage>
        <taxon>Eukaryota</taxon>
        <taxon>Fungi</taxon>
        <taxon>Dikarya</taxon>
        <taxon>Ascomycota</taxon>
        <taxon>Pezizomycotina</taxon>
        <taxon>Sordariomycetes</taxon>
        <taxon>Sordariomycetidae</taxon>
        <taxon>Sordariales</taxon>
        <taxon>Naviculisporaceae</taxon>
        <taxon>Rhypophila</taxon>
    </lineage>
</organism>
<keyword evidence="2" id="KW-0472">Membrane</keyword>
<feature type="chain" id="PRO_5042967903" evidence="3">
    <location>
        <begin position="21"/>
        <end position="463"/>
    </location>
</feature>
<feature type="region of interest" description="Disordered" evidence="1">
    <location>
        <begin position="384"/>
        <end position="463"/>
    </location>
</feature>
<feature type="transmembrane region" description="Helical" evidence="2">
    <location>
        <begin position="246"/>
        <end position="267"/>
    </location>
</feature>
<feature type="compositionally biased region" description="Low complexity" evidence="1">
    <location>
        <begin position="210"/>
        <end position="240"/>
    </location>
</feature>
<feature type="signal peptide" evidence="3">
    <location>
        <begin position="1"/>
        <end position="20"/>
    </location>
</feature>
<keyword evidence="2" id="KW-1133">Transmembrane helix</keyword>
<keyword evidence="2" id="KW-0812">Transmembrane</keyword>
<gene>
    <name evidence="4" type="ORF">QBC37DRAFT_466113</name>
</gene>
<evidence type="ECO:0000256" key="1">
    <source>
        <dbReference type="SAM" id="MobiDB-lite"/>
    </source>
</evidence>
<sequence length="463" mass="47023">MPPTVKHIVAGLSLVLAVSGIRGPSTVSAPESTTAMVISRNNAMIHRRDITSWGGYALLVEDLPAPPSGLISCENTKATGPWYCPKGTTCHGEPEENYYPVCCPGAADCSLLLWSLSACADTTWTLWRVGPTYSNGDRLCCTGDQTAVENKDKIQCLNNSLPIPTSIVLPKLKQITQTAAPPPGQTDPVTIGGGGDNGVGQDTGGHDTDTSSGSGSGSNSGSPGPSSSSTDSGSGSSAGLSQPATIAIAVLATIVGLSAIFIGWLLWERSRKRQLLELAAAQTGLPVPPPPQLPQPPMTTSATAPGPGPQPQPVYISGPAPVPIPGPPGAYNTARGSGGGMVTGPGTGSENIISTTSTTPSPGPSSNTFPEPVSGLIPPPAYVPPPHGHPNTQELHASTPAPTPGSDTLLLIHPHGHGQGQGQPNDHSELDGNARYQAPGSPRGHPMTGGATGHRGSFGEECT</sequence>
<evidence type="ECO:0000256" key="3">
    <source>
        <dbReference type="SAM" id="SignalP"/>
    </source>
</evidence>
<keyword evidence="5" id="KW-1185">Reference proteome</keyword>
<feature type="region of interest" description="Disordered" evidence="1">
    <location>
        <begin position="284"/>
        <end position="311"/>
    </location>
</feature>
<dbReference type="EMBL" id="MU858131">
    <property type="protein sequence ID" value="KAK4212263.1"/>
    <property type="molecule type" value="Genomic_DNA"/>
</dbReference>
<evidence type="ECO:0000256" key="2">
    <source>
        <dbReference type="SAM" id="Phobius"/>
    </source>
</evidence>
<feature type="region of interest" description="Disordered" evidence="1">
    <location>
        <begin position="177"/>
        <end position="240"/>
    </location>
</feature>
<evidence type="ECO:0000313" key="4">
    <source>
        <dbReference type="EMBL" id="KAK4212263.1"/>
    </source>
</evidence>
<accession>A0AAN6Y4X7</accession>
<evidence type="ECO:0000313" key="5">
    <source>
        <dbReference type="Proteomes" id="UP001301769"/>
    </source>
</evidence>
<dbReference type="AlphaFoldDB" id="A0AAN6Y4X7"/>
<reference evidence="4" key="2">
    <citation type="submission" date="2023-05" db="EMBL/GenBank/DDBJ databases">
        <authorList>
            <consortium name="Lawrence Berkeley National Laboratory"/>
            <person name="Steindorff A."/>
            <person name="Hensen N."/>
            <person name="Bonometti L."/>
            <person name="Westerberg I."/>
            <person name="Brannstrom I.O."/>
            <person name="Guillou S."/>
            <person name="Cros-Aarteil S."/>
            <person name="Calhoun S."/>
            <person name="Haridas S."/>
            <person name="Kuo A."/>
            <person name="Mondo S."/>
            <person name="Pangilinan J."/>
            <person name="Riley R."/>
            <person name="Labutti K."/>
            <person name="Andreopoulos B."/>
            <person name="Lipzen A."/>
            <person name="Chen C."/>
            <person name="Yanf M."/>
            <person name="Daum C."/>
            <person name="Ng V."/>
            <person name="Clum A."/>
            <person name="Ohm R."/>
            <person name="Martin F."/>
            <person name="Silar P."/>
            <person name="Natvig D."/>
            <person name="Lalanne C."/>
            <person name="Gautier V."/>
            <person name="Ament-Velasquez S.L."/>
            <person name="Kruys A."/>
            <person name="Hutchinson M.I."/>
            <person name="Powell A.J."/>
            <person name="Barry K."/>
            <person name="Miller A.N."/>
            <person name="Grigoriev I.V."/>
            <person name="Debuchy R."/>
            <person name="Gladieux P."/>
            <person name="Thoren M.H."/>
            <person name="Johannesson H."/>
        </authorList>
    </citation>
    <scope>NUCLEOTIDE SEQUENCE</scope>
    <source>
        <strain evidence="4">PSN293</strain>
    </source>
</reference>
<protein>
    <submittedName>
        <fullName evidence="4">Uncharacterized protein</fullName>
    </submittedName>
</protein>
<dbReference type="Proteomes" id="UP001301769">
    <property type="component" value="Unassembled WGS sequence"/>
</dbReference>
<comment type="caution">
    <text evidence="4">The sequence shown here is derived from an EMBL/GenBank/DDBJ whole genome shotgun (WGS) entry which is preliminary data.</text>
</comment>
<reference evidence="4" key="1">
    <citation type="journal article" date="2023" name="Mol. Phylogenet. Evol.">
        <title>Genome-scale phylogeny and comparative genomics of the fungal order Sordariales.</title>
        <authorList>
            <person name="Hensen N."/>
            <person name="Bonometti L."/>
            <person name="Westerberg I."/>
            <person name="Brannstrom I.O."/>
            <person name="Guillou S."/>
            <person name="Cros-Aarteil S."/>
            <person name="Calhoun S."/>
            <person name="Haridas S."/>
            <person name="Kuo A."/>
            <person name="Mondo S."/>
            <person name="Pangilinan J."/>
            <person name="Riley R."/>
            <person name="LaButti K."/>
            <person name="Andreopoulos B."/>
            <person name="Lipzen A."/>
            <person name="Chen C."/>
            <person name="Yan M."/>
            <person name="Daum C."/>
            <person name="Ng V."/>
            <person name="Clum A."/>
            <person name="Steindorff A."/>
            <person name="Ohm R.A."/>
            <person name="Martin F."/>
            <person name="Silar P."/>
            <person name="Natvig D.O."/>
            <person name="Lalanne C."/>
            <person name="Gautier V."/>
            <person name="Ament-Velasquez S.L."/>
            <person name="Kruys A."/>
            <person name="Hutchinson M.I."/>
            <person name="Powell A.J."/>
            <person name="Barry K."/>
            <person name="Miller A.N."/>
            <person name="Grigoriev I.V."/>
            <person name="Debuchy R."/>
            <person name="Gladieux P."/>
            <person name="Hiltunen Thoren M."/>
            <person name="Johannesson H."/>
        </authorList>
    </citation>
    <scope>NUCLEOTIDE SEQUENCE</scope>
    <source>
        <strain evidence="4">PSN293</strain>
    </source>
</reference>
<keyword evidence="3" id="KW-0732">Signal</keyword>
<name>A0AAN6Y4X7_9PEZI</name>
<feature type="compositionally biased region" description="Pro residues" evidence="1">
    <location>
        <begin position="286"/>
        <end position="297"/>
    </location>
</feature>